<reference evidence="1" key="1">
    <citation type="journal article" date="2021" name="Microb. Physiol.">
        <title>Proteogenomic Insights into the Physiology of Marine, Sulfate-Reducing, Filamentous Desulfonema limicola and Desulfonema magnum.</title>
        <authorList>
            <person name="Schnaars V."/>
            <person name="Wohlbrand L."/>
            <person name="Scheve S."/>
            <person name="Hinrichs C."/>
            <person name="Reinhardt R."/>
            <person name="Rabus R."/>
        </authorList>
    </citation>
    <scope>NUCLEOTIDE SEQUENCE</scope>
    <source>
        <strain evidence="1">5ac10</strain>
    </source>
</reference>
<dbReference type="AlphaFoldDB" id="A0A975GFE5"/>
<dbReference type="Pfam" id="PF10387">
    <property type="entry name" value="DUF2442"/>
    <property type="match status" value="1"/>
</dbReference>
<dbReference type="Proteomes" id="UP000663720">
    <property type="component" value="Chromosome"/>
</dbReference>
<dbReference type="KEGG" id="dli:dnl_14070"/>
<dbReference type="InterPro" id="IPR036782">
    <property type="entry name" value="NE0471-like_N"/>
</dbReference>
<dbReference type="Gene3D" id="3.30.2020.10">
    <property type="entry name" value="NE0471-like N-terminal domain"/>
    <property type="match status" value="1"/>
</dbReference>
<accession>A0A975GFE5</accession>
<protein>
    <submittedName>
        <fullName evidence="1">DUF2442</fullName>
    </submittedName>
</protein>
<proteinExistence type="predicted"/>
<dbReference type="SUPFAM" id="SSF143880">
    <property type="entry name" value="NE0471 N-terminal domain-like"/>
    <property type="match status" value="1"/>
</dbReference>
<dbReference type="RefSeq" id="WP_207690931.1">
    <property type="nucleotide sequence ID" value="NZ_CP061799.1"/>
</dbReference>
<sequence>MDYMPVVIKAEYISDYKIMITFDNGEKKIADCFKWLKGEVFEPLKNYNYFQKFFVDGWTVSWPNGADISPEALYDESEAVR</sequence>
<name>A0A975GFE5_9BACT</name>
<dbReference type="EMBL" id="CP061799">
    <property type="protein sequence ID" value="QTA79153.1"/>
    <property type="molecule type" value="Genomic_DNA"/>
</dbReference>
<keyword evidence="2" id="KW-1185">Reference proteome</keyword>
<gene>
    <name evidence="1" type="ORF">dnl_14070</name>
</gene>
<evidence type="ECO:0000313" key="1">
    <source>
        <dbReference type="EMBL" id="QTA79153.1"/>
    </source>
</evidence>
<dbReference type="InterPro" id="IPR018841">
    <property type="entry name" value="DUF2442"/>
</dbReference>
<organism evidence="1 2">
    <name type="scientific">Desulfonema limicola</name>
    <dbReference type="NCBI Taxonomy" id="45656"/>
    <lineage>
        <taxon>Bacteria</taxon>
        <taxon>Pseudomonadati</taxon>
        <taxon>Thermodesulfobacteriota</taxon>
        <taxon>Desulfobacteria</taxon>
        <taxon>Desulfobacterales</taxon>
        <taxon>Desulfococcaceae</taxon>
        <taxon>Desulfonema</taxon>
    </lineage>
</organism>
<evidence type="ECO:0000313" key="2">
    <source>
        <dbReference type="Proteomes" id="UP000663720"/>
    </source>
</evidence>